<dbReference type="AlphaFoldDB" id="Q6NNK5"/>
<sequence length="148" mass="17063">MENMRQNLFSNGSTHTAIPPSASQGMMLYLFDGKAGFKTWQDKMHYYLVSINMERYLTEDPPTVPQGTTNVYAVGSMNTWAQGDYCCKGLILNRLVHDRFGLYNKSKSSKTLWLALENKYKTDESGRQRFSTTKFLNFKMVDSKQIME</sequence>
<dbReference type="PANTHER" id="PTHR47592">
    <property type="entry name" value="PBF68 PROTEIN"/>
    <property type="match status" value="1"/>
</dbReference>
<reference evidence="5" key="3">
    <citation type="submission" date="2004-09" db="EMBL/GenBank/DDBJ databases">
        <title>Large-scale analysis of RIKEN Arabidopsis full-length (RAFL) cDNAs.</title>
        <authorList>
            <person name="Totoki Y."/>
            <person name="Seki M."/>
            <person name="Ishida J."/>
            <person name="Nakajima M."/>
            <person name="Enju A."/>
            <person name="Kamiya A."/>
            <person name="Narusaka M."/>
            <person name="Shin-i T."/>
            <person name="Nakagawa M."/>
            <person name="Sakamoto N."/>
            <person name="Oishi K."/>
            <person name="Kohara Y."/>
            <person name="Kobayashi M."/>
            <person name="Toyoda A."/>
            <person name="Sakaki Y."/>
            <person name="Sakurai T."/>
            <person name="Iida K."/>
            <person name="Akiyama K."/>
            <person name="Satou M."/>
            <person name="Toyoda T."/>
            <person name="Konagaya A."/>
            <person name="Carninci P."/>
            <person name="Kawai J."/>
            <person name="Hayashizaki Y."/>
            <person name="Shinozaki K."/>
        </authorList>
    </citation>
    <scope>NUCLEOTIDE SEQUENCE</scope>
</reference>
<evidence type="ECO:0000313" key="4">
    <source>
        <dbReference type="EMBL" id="ABW97711.1"/>
    </source>
</evidence>
<reference evidence="3" key="4">
    <citation type="journal article" date="2008" name="Plant Cell Rep.">
        <title>AtCopeg1, the unique gene originated from AtCopia95 retrotransposon family, is sensitive to external hormones and abiotic stresses.</title>
        <authorList>
            <person name="Duan K."/>
            <person name="Ding X."/>
            <person name="Zhang Q."/>
            <person name="Zhu H."/>
            <person name="Pan A."/>
            <person name="Huang J."/>
        </authorList>
    </citation>
    <scope>NUCLEOTIDE SEQUENCE</scope>
    <source>
        <strain evidence="4">A204RaceZ2</strain>
        <strain evidence="3">A204RaceZ3</strain>
    </source>
</reference>
<evidence type="ECO:0000313" key="2">
    <source>
        <dbReference type="EMBL" id="AAR92317.1"/>
    </source>
</evidence>
<dbReference type="EMBL" id="BT011281">
    <property type="protein sequence ID" value="AAR92317.1"/>
    <property type="molecule type" value="mRNA"/>
</dbReference>
<dbReference type="EMBL" id="EU236256">
    <property type="protein sequence ID" value="ABW97710.1"/>
    <property type="molecule type" value="mRNA"/>
</dbReference>
<reference evidence="2" key="2">
    <citation type="submission" date="2004-01" db="EMBL/GenBank/DDBJ databases">
        <title>Arabidopsis ORF clones.</title>
        <authorList>
            <person name="Cheuk R."/>
            <person name="Chen H."/>
            <person name="Kim C.J."/>
            <person name="Shinn P."/>
            <person name="Ecker J.R."/>
        </authorList>
    </citation>
    <scope>NUCLEOTIDE SEQUENCE</scope>
</reference>
<reference evidence="1" key="1">
    <citation type="submission" date="2003-11" db="EMBL/GenBank/DDBJ databases">
        <title>Arabidopsis cDNA clones.</title>
        <authorList>
            <person name="Cheuk R."/>
            <person name="Chen H."/>
            <person name="Kim C.J."/>
            <person name="Shinn P."/>
            <person name="Ecker J.R."/>
        </authorList>
    </citation>
    <scope>NUCLEOTIDE SEQUENCE</scope>
</reference>
<proteinExistence type="evidence at transcript level"/>
<name>Q6NNK5_ARATH</name>
<organism evidence="2">
    <name type="scientific">Arabidopsis thaliana</name>
    <name type="common">Mouse-ear cress</name>
    <dbReference type="NCBI Taxonomy" id="3702"/>
    <lineage>
        <taxon>Eukaryota</taxon>
        <taxon>Viridiplantae</taxon>
        <taxon>Streptophyta</taxon>
        <taxon>Embryophyta</taxon>
        <taxon>Tracheophyta</taxon>
        <taxon>Spermatophyta</taxon>
        <taxon>Magnoliopsida</taxon>
        <taxon>eudicotyledons</taxon>
        <taxon>Gunneridae</taxon>
        <taxon>Pentapetalae</taxon>
        <taxon>rosids</taxon>
        <taxon>malvids</taxon>
        <taxon>Brassicales</taxon>
        <taxon>Brassicaceae</taxon>
        <taxon>Camelineae</taxon>
        <taxon>Arabidopsis</taxon>
    </lineage>
</organism>
<dbReference type="EMBL" id="EU236257">
    <property type="protein sequence ID" value="ABW97711.1"/>
    <property type="molecule type" value="mRNA"/>
</dbReference>
<evidence type="ECO:0000313" key="5">
    <source>
        <dbReference type="EMBL" id="BAD44447.1"/>
    </source>
</evidence>
<dbReference type="EMBL" id="BT010817">
    <property type="protein sequence ID" value="AAR24184.1"/>
    <property type="molecule type" value="mRNA"/>
</dbReference>
<dbReference type="PANTHER" id="PTHR47592:SF27">
    <property type="entry name" value="OS08G0421700 PROTEIN"/>
    <property type="match status" value="1"/>
</dbReference>
<accession>Q6NNK5</accession>
<evidence type="ECO:0000313" key="3">
    <source>
        <dbReference type="EMBL" id="ABW97710.1"/>
    </source>
</evidence>
<dbReference type="EMBL" id="AK176684">
    <property type="protein sequence ID" value="BAD44447.1"/>
    <property type="molecule type" value="mRNA"/>
</dbReference>
<dbReference type="Pfam" id="PF14223">
    <property type="entry name" value="Retrotran_gag_2"/>
    <property type="match status" value="1"/>
</dbReference>
<evidence type="ECO:0000313" key="1">
    <source>
        <dbReference type="EMBL" id="AAR24184.1"/>
    </source>
</evidence>
<protein>
    <submittedName>
        <fullName evidence="2">At2g04460</fullName>
    </submittedName>
    <submittedName>
        <fullName evidence="5">Putative retroelement pol polyprotein</fullName>
    </submittedName>
    <submittedName>
        <fullName evidence="3">Putative signaling protein</fullName>
    </submittedName>
</protein>